<dbReference type="AlphaFoldDB" id="A0A444U1D0"/>
<dbReference type="PANTHER" id="PTHR16036">
    <property type="entry name" value="ANKYRIN REPEAT AND ZINC FINGER DOMAIN-CONTAINING PROTEIN 1"/>
    <property type="match status" value="1"/>
</dbReference>
<name>A0A444U1D0_ACIRT</name>
<feature type="compositionally biased region" description="Basic residues" evidence="12">
    <location>
        <begin position="702"/>
        <end position="715"/>
    </location>
</feature>
<feature type="compositionally biased region" description="Basic and acidic residues" evidence="12">
    <location>
        <begin position="440"/>
        <end position="449"/>
    </location>
</feature>
<gene>
    <name evidence="14" type="ORF">EOD39_2427</name>
</gene>
<keyword evidence="15" id="KW-1185">Reference proteome</keyword>
<feature type="region of interest" description="Disordered" evidence="12">
    <location>
        <begin position="488"/>
        <end position="559"/>
    </location>
</feature>
<dbReference type="PROSITE" id="PS52044">
    <property type="entry name" value="VLRF1"/>
    <property type="match status" value="1"/>
</dbReference>
<dbReference type="GO" id="GO:0004519">
    <property type="term" value="F:endonuclease activity"/>
    <property type="evidence" value="ECO:0007669"/>
    <property type="project" value="UniProtKB-KW"/>
</dbReference>
<keyword evidence="8 10" id="KW-0040">ANK repeat</keyword>
<keyword evidence="7 11" id="KW-0378">Hydrolase</keyword>
<sequence length="752" mass="84148">MSLVPDCRSVFDCPQDPGLLDGLQEVNSVQSLTLPAQTHSPHEDEGPEVDGSKRDALTAEVSERMFCSACQCPFDNREEQIEHYKLDWHRFNLRQRLLGGQLTTAEEFETRTGADEGPEVDGSKRDALTAEVSERMFCSACQCPFDNREEQIEHYKLDWHRFNLRQRLLGGQLTTAEEFETRTGAGDLSSISGSDSDDDASDSDWGYRGDGDSTSAGTDSPPDAPNRRLSCRVVFRNSRGQYLSVYRCILHSNKMDSETMLAASLQNLSNKSVWVILMTGGGHFAGAVFQGREVLQHKTFHRYTVRAKRGTAQGLRDGQNRSHAPKSAGAALRRYNEAALVKDIQNLLESWSEHLKGASAIFLRAPSYNRAMFIGGKAAPLDRSDPRLRTLPFPTRRATFREIKKVHEILATLHIYGKDTEIADICSPMKKVRKKVSKPAQKEDTEEKAPVPAEESSEEEESPSGELETVELTLGTLELREFEICPRKKRRKKKKGGNRATRGEASTGDQEEIEEGDREESETAESLLRATEEGSETKGAGRRKPRKNKKAQTEHMDRESLEYSLRDALFTACKIGDVATLRSLLQLQEGSPGTPQATEGGGCPVQVPAAAPLLNQEIDSSGFRLLHVASVAGQRAVIRLLLDAGSDPACRDKKGQSPYSVSTDKDTRNEFRKYMADHPDKYDYNKAQVPGPLTSEIELKKAEKKRAQKALKKHREKEQREERKQKEEEELEKRRYAALGEREKETKDTTSS</sequence>
<evidence type="ECO:0000256" key="3">
    <source>
        <dbReference type="ARBA" id="ARBA00022490"/>
    </source>
</evidence>
<comment type="caution">
    <text evidence="14">The sequence shown here is derived from an EMBL/GenBank/DDBJ whole genome shotgun (WGS) entry which is preliminary data.</text>
</comment>
<comment type="similarity">
    <text evidence="2 11">Belongs to the ANKZF1/VMS1 family.</text>
</comment>
<keyword evidence="9" id="KW-0175">Coiled coil</keyword>
<dbReference type="InterPro" id="IPR003604">
    <property type="entry name" value="Matrin/U1-like-C_Znf_C2H2"/>
</dbReference>
<feature type="compositionally biased region" description="Low complexity" evidence="12">
    <location>
        <begin position="184"/>
        <end position="194"/>
    </location>
</feature>
<evidence type="ECO:0000259" key="13">
    <source>
        <dbReference type="PROSITE" id="PS52044"/>
    </source>
</evidence>
<dbReference type="SUPFAM" id="SSF48403">
    <property type="entry name" value="Ankyrin repeat"/>
    <property type="match status" value="1"/>
</dbReference>
<feature type="repeat" description="ANK" evidence="10">
    <location>
        <begin position="621"/>
        <end position="653"/>
    </location>
</feature>
<dbReference type="Gene3D" id="1.25.40.20">
    <property type="entry name" value="Ankyrin repeat-containing domain"/>
    <property type="match status" value="1"/>
</dbReference>
<dbReference type="Pfam" id="PF18826">
    <property type="entry name" value="bVLRF1"/>
    <property type="match status" value="1"/>
</dbReference>
<accession>A0A444U1D0</accession>
<dbReference type="GO" id="GO:0036503">
    <property type="term" value="P:ERAD pathway"/>
    <property type="evidence" value="ECO:0007669"/>
    <property type="project" value="TreeGrafter"/>
</dbReference>
<dbReference type="InterPro" id="IPR047139">
    <property type="entry name" value="ANKZ1/VMS1"/>
</dbReference>
<evidence type="ECO:0000256" key="10">
    <source>
        <dbReference type="PROSITE-ProRule" id="PRU00023"/>
    </source>
</evidence>
<dbReference type="PANTHER" id="PTHR16036:SF2">
    <property type="entry name" value="TRNA ENDONUCLEASE ANKZF1"/>
    <property type="match status" value="1"/>
</dbReference>
<dbReference type="SMART" id="SM00451">
    <property type="entry name" value="ZnF_U1"/>
    <property type="match status" value="2"/>
</dbReference>
<dbReference type="GO" id="GO:0016787">
    <property type="term" value="F:hydrolase activity"/>
    <property type="evidence" value="ECO:0007669"/>
    <property type="project" value="UniProtKB-KW"/>
</dbReference>
<feature type="active site" evidence="11">
    <location>
        <position position="313"/>
    </location>
</feature>
<dbReference type="GO" id="GO:0005737">
    <property type="term" value="C:cytoplasm"/>
    <property type="evidence" value="ECO:0007669"/>
    <property type="project" value="UniProtKB-SubCell"/>
</dbReference>
<keyword evidence="5" id="KW-0677">Repeat</keyword>
<evidence type="ECO:0000256" key="7">
    <source>
        <dbReference type="ARBA" id="ARBA00022801"/>
    </source>
</evidence>
<proteinExistence type="inferred from homology"/>
<comment type="domain">
    <text evidence="11">The VLRF1 domain mediates binding to the 60S ribosomal subunit.</text>
</comment>
<evidence type="ECO:0000256" key="8">
    <source>
        <dbReference type="ARBA" id="ARBA00023043"/>
    </source>
</evidence>
<feature type="region of interest" description="Disordered" evidence="12">
    <location>
        <begin position="647"/>
        <end position="752"/>
    </location>
</feature>
<dbReference type="GO" id="GO:0008270">
    <property type="term" value="F:zinc ion binding"/>
    <property type="evidence" value="ECO:0007669"/>
    <property type="project" value="InterPro"/>
</dbReference>
<evidence type="ECO:0000256" key="1">
    <source>
        <dbReference type="ARBA" id="ARBA00004496"/>
    </source>
</evidence>
<feature type="compositionally biased region" description="Acidic residues" evidence="12">
    <location>
        <begin position="509"/>
        <end position="523"/>
    </location>
</feature>
<feature type="compositionally biased region" description="Basic and acidic residues" evidence="12">
    <location>
        <begin position="716"/>
        <end position="752"/>
    </location>
</feature>
<evidence type="ECO:0000256" key="6">
    <source>
        <dbReference type="ARBA" id="ARBA00022759"/>
    </source>
</evidence>
<dbReference type="PROSITE" id="PS50297">
    <property type="entry name" value="ANK_REP_REGION"/>
    <property type="match status" value="1"/>
</dbReference>
<evidence type="ECO:0000256" key="9">
    <source>
        <dbReference type="ARBA" id="ARBA00023054"/>
    </source>
</evidence>
<feature type="compositionally biased region" description="Basic residues" evidence="12">
    <location>
        <begin position="488"/>
        <end position="497"/>
    </location>
</feature>
<dbReference type="GO" id="GO:0003676">
    <property type="term" value="F:nucleic acid binding"/>
    <property type="evidence" value="ECO:0007669"/>
    <property type="project" value="InterPro"/>
</dbReference>
<feature type="compositionally biased region" description="Basic residues" evidence="12">
    <location>
        <begin position="540"/>
        <end position="550"/>
    </location>
</feature>
<evidence type="ECO:0000256" key="5">
    <source>
        <dbReference type="ARBA" id="ARBA00022737"/>
    </source>
</evidence>
<feature type="region of interest" description="Disordered" evidence="12">
    <location>
        <begin position="435"/>
        <end position="473"/>
    </location>
</feature>
<dbReference type="InterPro" id="IPR041175">
    <property type="entry name" value="VLRF1/Vms1"/>
</dbReference>
<dbReference type="Proteomes" id="UP000289886">
    <property type="component" value="Unassembled WGS sequence"/>
</dbReference>
<evidence type="ECO:0000256" key="4">
    <source>
        <dbReference type="ARBA" id="ARBA00022722"/>
    </source>
</evidence>
<keyword evidence="4 11" id="KW-0540">Nuclease</keyword>
<feature type="domain" description="VLRF1" evidence="13">
    <location>
        <begin position="270"/>
        <end position="413"/>
    </location>
</feature>
<feature type="region of interest" description="Disordered" evidence="12">
    <location>
        <begin position="180"/>
        <end position="227"/>
    </location>
</feature>
<evidence type="ECO:0000256" key="2">
    <source>
        <dbReference type="ARBA" id="ARBA00009262"/>
    </source>
</evidence>
<evidence type="ECO:0000256" key="11">
    <source>
        <dbReference type="PROSITE-ProRule" id="PRU01389"/>
    </source>
</evidence>
<evidence type="ECO:0000256" key="12">
    <source>
        <dbReference type="SAM" id="MobiDB-lite"/>
    </source>
</evidence>
<reference evidence="14 15" key="1">
    <citation type="submission" date="2019-01" db="EMBL/GenBank/DDBJ databases">
        <title>Draft Genome and Complete Hox-Cluster Characterization of the Sterlet Sturgeon (Acipenser ruthenus).</title>
        <authorList>
            <person name="Wei Q."/>
        </authorList>
    </citation>
    <scope>NUCLEOTIDE SEQUENCE [LARGE SCALE GENOMIC DNA]</scope>
    <source>
        <strain evidence="14">WHYD16114868_AA</strain>
        <tissue evidence="14">Blood</tissue>
    </source>
</reference>
<organism evidence="14 15">
    <name type="scientific">Acipenser ruthenus</name>
    <name type="common">Sterlet sturgeon</name>
    <dbReference type="NCBI Taxonomy" id="7906"/>
    <lineage>
        <taxon>Eukaryota</taxon>
        <taxon>Metazoa</taxon>
        <taxon>Chordata</taxon>
        <taxon>Craniata</taxon>
        <taxon>Vertebrata</taxon>
        <taxon>Euteleostomi</taxon>
        <taxon>Actinopterygii</taxon>
        <taxon>Chondrostei</taxon>
        <taxon>Acipenseriformes</taxon>
        <taxon>Acipenseridae</taxon>
        <taxon>Acipenser</taxon>
    </lineage>
</organism>
<feature type="compositionally biased region" description="Low complexity" evidence="12">
    <location>
        <begin position="464"/>
        <end position="473"/>
    </location>
</feature>
<keyword evidence="6 11" id="KW-0255">Endonuclease</keyword>
<protein>
    <submittedName>
        <fullName evidence="14">Ankyrin repeat and zinc finger domain-containing protein 1</fullName>
    </submittedName>
</protein>
<evidence type="ECO:0000313" key="14">
    <source>
        <dbReference type="EMBL" id="RXM28972.1"/>
    </source>
</evidence>
<feature type="compositionally biased region" description="Basic and acidic residues" evidence="12">
    <location>
        <begin position="663"/>
        <end position="684"/>
    </location>
</feature>
<dbReference type="InterPro" id="IPR002110">
    <property type="entry name" value="Ankyrin_rpt"/>
</dbReference>
<dbReference type="EMBL" id="SCEB01215553">
    <property type="protein sequence ID" value="RXM28972.1"/>
    <property type="molecule type" value="Genomic_DNA"/>
</dbReference>
<dbReference type="InterPro" id="IPR036770">
    <property type="entry name" value="Ankyrin_rpt-contain_sf"/>
</dbReference>
<comment type="subcellular location">
    <subcellularLocation>
        <location evidence="1">Cytoplasm</location>
    </subcellularLocation>
</comment>
<keyword evidence="3 11" id="KW-0963">Cytoplasm</keyword>
<dbReference type="PROSITE" id="PS50088">
    <property type="entry name" value="ANK_REPEAT"/>
    <property type="match status" value="1"/>
</dbReference>
<evidence type="ECO:0000313" key="15">
    <source>
        <dbReference type="Proteomes" id="UP000289886"/>
    </source>
</evidence>